<dbReference type="AlphaFoldDB" id="A0A2D6LQB6"/>
<sequence length="202" mass="23469">MTRIKRSKWTQQELRAKRRTLVKERDCLIWRQQLLDKLKSVKKSKGLTMDFPSSIEGDPTYAYLKARLLHNGKPIIETGNYIKREQGKVILEISEVQGLESSTEDRKSILKKTGDPASVNLVQMVIDAAYKTGIDSVKLQDIEQTNSYKNPLFKNRPKLLREKKLTAEINRRQIAMRHLYNIIKSRCGFKKKSGEFFVINFP</sequence>
<name>A0A2D6LQB6_9ARCH</name>
<evidence type="ECO:0000313" key="2">
    <source>
        <dbReference type="Proteomes" id="UP000226712"/>
    </source>
</evidence>
<comment type="caution">
    <text evidence="1">The sequence shown here is derived from an EMBL/GenBank/DDBJ whole genome shotgun (WGS) entry which is preliminary data.</text>
</comment>
<gene>
    <name evidence="1" type="ORF">CL944_02855</name>
</gene>
<reference evidence="2" key="1">
    <citation type="submission" date="2017-09" db="EMBL/GenBank/DDBJ databases">
        <title>The Reconstruction of 2,631 Draft Metagenome-Assembled Genomes from the Global Oceans.</title>
        <authorList>
            <person name="Tully B.J."/>
            <person name="Graham E.D."/>
            <person name="Heidelberg J.F."/>
        </authorList>
    </citation>
    <scope>NUCLEOTIDE SEQUENCE [LARGE SCALE GENOMIC DNA]</scope>
</reference>
<evidence type="ECO:0000313" key="1">
    <source>
        <dbReference type="EMBL" id="MAG18387.1"/>
    </source>
</evidence>
<accession>A0A2D6LQB6</accession>
<protein>
    <submittedName>
        <fullName evidence="1">Uncharacterized protein</fullName>
    </submittedName>
</protein>
<dbReference type="EMBL" id="NZBD01000016">
    <property type="protein sequence ID" value="MAG18387.1"/>
    <property type="molecule type" value="Genomic_DNA"/>
</dbReference>
<dbReference type="Proteomes" id="UP000226712">
    <property type="component" value="Unassembled WGS sequence"/>
</dbReference>
<organism evidence="1 2">
    <name type="scientific">Candidatus Iainarchaeum sp</name>
    <dbReference type="NCBI Taxonomy" id="3101447"/>
    <lineage>
        <taxon>Archaea</taxon>
        <taxon>Candidatus Iainarchaeota</taxon>
        <taxon>Candidatus Iainarchaeia</taxon>
        <taxon>Candidatus Iainarchaeales</taxon>
        <taxon>Candidatus Iainarchaeaceae</taxon>
        <taxon>Candidatus Iainarchaeum</taxon>
    </lineage>
</organism>
<proteinExistence type="predicted"/>